<dbReference type="KEGG" id="gtt:GUITHDRAFT_116352"/>
<reference evidence="2 4" key="1">
    <citation type="journal article" date="2012" name="Nature">
        <title>Algal genomes reveal evolutionary mosaicism and the fate of nucleomorphs.</title>
        <authorList>
            <consortium name="DOE Joint Genome Institute"/>
            <person name="Curtis B.A."/>
            <person name="Tanifuji G."/>
            <person name="Burki F."/>
            <person name="Gruber A."/>
            <person name="Irimia M."/>
            <person name="Maruyama S."/>
            <person name="Arias M.C."/>
            <person name="Ball S.G."/>
            <person name="Gile G.H."/>
            <person name="Hirakawa Y."/>
            <person name="Hopkins J.F."/>
            <person name="Kuo A."/>
            <person name="Rensing S.A."/>
            <person name="Schmutz J."/>
            <person name="Symeonidi A."/>
            <person name="Elias M."/>
            <person name="Eveleigh R.J."/>
            <person name="Herman E.K."/>
            <person name="Klute M.J."/>
            <person name="Nakayama T."/>
            <person name="Obornik M."/>
            <person name="Reyes-Prieto A."/>
            <person name="Armbrust E.V."/>
            <person name="Aves S.J."/>
            <person name="Beiko R.G."/>
            <person name="Coutinho P."/>
            <person name="Dacks J.B."/>
            <person name="Durnford D.G."/>
            <person name="Fast N.M."/>
            <person name="Green B.R."/>
            <person name="Grisdale C.J."/>
            <person name="Hempel F."/>
            <person name="Henrissat B."/>
            <person name="Hoppner M.P."/>
            <person name="Ishida K."/>
            <person name="Kim E."/>
            <person name="Koreny L."/>
            <person name="Kroth P.G."/>
            <person name="Liu Y."/>
            <person name="Malik S.B."/>
            <person name="Maier U.G."/>
            <person name="McRose D."/>
            <person name="Mock T."/>
            <person name="Neilson J.A."/>
            <person name="Onodera N.T."/>
            <person name="Poole A.M."/>
            <person name="Pritham E.J."/>
            <person name="Richards T.A."/>
            <person name="Rocap G."/>
            <person name="Roy S.W."/>
            <person name="Sarai C."/>
            <person name="Schaack S."/>
            <person name="Shirato S."/>
            <person name="Slamovits C.H."/>
            <person name="Spencer D.F."/>
            <person name="Suzuki S."/>
            <person name="Worden A.Z."/>
            <person name="Zauner S."/>
            <person name="Barry K."/>
            <person name="Bell C."/>
            <person name="Bharti A.K."/>
            <person name="Crow J.A."/>
            <person name="Grimwood J."/>
            <person name="Kramer R."/>
            <person name="Lindquist E."/>
            <person name="Lucas S."/>
            <person name="Salamov A."/>
            <person name="McFadden G.I."/>
            <person name="Lane C.E."/>
            <person name="Keeling P.J."/>
            <person name="Gray M.W."/>
            <person name="Grigoriev I.V."/>
            <person name="Archibald J.M."/>
        </authorList>
    </citation>
    <scope>NUCLEOTIDE SEQUENCE</scope>
    <source>
        <strain evidence="2 4">CCMP2712</strain>
    </source>
</reference>
<name>L1INT0_GUITC</name>
<dbReference type="AlphaFoldDB" id="L1INT0"/>
<dbReference type="GeneID" id="17294237"/>
<evidence type="ECO:0000313" key="4">
    <source>
        <dbReference type="Proteomes" id="UP000011087"/>
    </source>
</evidence>
<evidence type="ECO:0000256" key="1">
    <source>
        <dbReference type="SAM" id="MobiDB-lite"/>
    </source>
</evidence>
<accession>L1INT0</accession>
<sequence length="252" mass="27123">MGNSSSTLPSRKAVGVESSIWTLTCNELCHPKSDGRDMRYSTPISTAPVRPVHYPSHAIQQDKRKGDVGGGRSSRTSASASMQDGDTLYLTDRDHKFEIPVTLQDAKKMLGGRTETAYLEQMVGSSDKSASSSRRLAEPARAAGGGDGREEERSNVQRRNRLAYQTLATYGKGGGGGGGGGGSTATPSASRSRMDSEDKHTEQQKELLERLQKNLSRFPPRHHSVPNIVVPLASDGREVNVSPSMLSAQRVV</sequence>
<dbReference type="RefSeq" id="XP_005824524.1">
    <property type="nucleotide sequence ID" value="XM_005824467.1"/>
</dbReference>
<dbReference type="EnsemblProtists" id="EKX37544">
    <property type="protein sequence ID" value="EKX37544"/>
    <property type="gene ID" value="GUITHDRAFT_116352"/>
</dbReference>
<feature type="compositionally biased region" description="Gly residues" evidence="1">
    <location>
        <begin position="171"/>
        <end position="183"/>
    </location>
</feature>
<feature type="region of interest" description="Disordered" evidence="1">
    <location>
        <begin position="44"/>
        <end position="86"/>
    </location>
</feature>
<feature type="region of interest" description="Disordered" evidence="1">
    <location>
        <begin position="122"/>
        <end position="205"/>
    </location>
</feature>
<reference evidence="3" key="3">
    <citation type="submission" date="2016-03" db="UniProtKB">
        <authorList>
            <consortium name="EnsemblProtists"/>
        </authorList>
    </citation>
    <scope>IDENTIFICATION</scope>
</reference>
<gene>
    <name evidence="2" type="ORF">GUITHDRAFT_116352</name>
</gene>
<proteinExistence type="predicted"/>
<feature type="compositionally biased region" description="Basic and acidic residues" evidence="1">
    <location>
        <begin position="192"/>
        <end position="205"/>
    </location>
</feature>
<reference evidence="4" key="2">
    <citation type="submission" date="2012-11" db="EMBL/GenBank/DDBJ databases">
        <authorList>
            <person name="Kuo A."/>
            <person name="Curtis B.A."/>
            <person name="Tanifuji G."/>
            <person name="Burki F."/>
            <person name="Gruber A."/>
            <person name="Irimia M."/>
            <person name="Maruyama S."/>
            <person name="Arias M.C."/>
            <person name="Ball S.G."/>
            <person name="Gile G.H."/>
            <person name="Hirakawa Y."/>
            <person name="Hopkins J.F."/>
            <person name="Rensing S.A."/>
            <person name="Schmutz J."/>
            <person name="Symeonidi A."/>
            <person name="Elias M."/>
            <person name="Eveleigh R.J."/>
            <person name="Herman E.K."/>
            <person name="Klute M.J."/>
            <person name="Nakayama T."/>
            <person name="Obornik M."/>
            <person name="Reyes-Prieto A."/>
            <person name="Armbrust E.V."/>
            <person name="Aves S.J."/>
            <person name="Beiko R.G."/>
            <person name="Coutinho P."/>
            <person name="Dacks J.B."/>
            <person name="Durnford D.G."/>
            <person name="Fast N.M."/>
            <person name="Green B.R."/>
            <person name="Grisdale C."/>
            <person name="Hempe F."/>
            <person name="Henrissat B."/>
            <person name="Hoppner M.P."/>
            <person name="Ishida K.-I."/>
            <person name="Kim E."/>
            <person name="Koreny L."/>
            <person name="Kroth P.G."/>
            <person name="Liu Y."/>
            <person name="Malik S.-B."/>
            <person name="Maier U.G."/>
            <person name="McRose D."/>
            <person name="Mock T."/>
            <person name="Neilson J.A."/>
            <person name="Onodera N.T."/>
            <person name="Poole A.M."/>
            <person name="Pritham E.J."/>
            <person name="Richards T.A."/>
            <person name="Rocap G."/>
            <person name="Roy S.W."/>
            <person name="Sarai C."/>
            <person name="Schaack S."/>
            <person name="Shirato S."/>
            <person name="Slamovits C.H."/>
            <person name="Spencer D.F."/>
            <person name="Suzuki S."/>
            <person name="Worden A.Z."/>
            <person name="Zauner S."/>
            <person name="Barry K."/>
            <person name="Bell C."/>
            <person name="Bharti A.K."/>
            <person name="Crow J.A."/>
            <person name="Grimwood J."/>
            <person name="Kramer R."/>
            <person name="Lindquist E."/>
            <person name="Lucas S."/>
            <person name="Salamov A."/>
            <person name="McFadden G.I."/>
            <person name="Lane C.E."/>
            <person name="Keeling P.J."/>
            <person name="Gray M.W."/>
            <person name="Grigoriev I.V."/>
            <person name="Archibald J.M."/>
        </authorList>
    </citation>
    <scope>NUCLEOTIDE SEQUENCE</scope>
    <source>
        <strain evidence="4">CCMP2712</strain>
    </source>
</reference>
<dbReference type="HOGENOM" id="CLU_1104515_0_0_1"/>
<dbReference type="Proteomes" id="UP000011087">
    <property type="component" value="Unassembled WGS sequence"/>
</dbReference>
<dbReference type="EMBL" id="JH993058">
    <property type="protein sequence ID" value="EKX37544.1"/>
    <property type="molecule type" value="Genomic_DNA"/>
</dbReference>
<dbReference type="PaxDb" id="55529-EKX37544"/>
<keyword evidence="4" id="KW-1185">Reference proteome</keyword>
<protein>
    <submittedName>
        <fullName evidence="2 3">Uncharacterized protein</fullName>
    </submittedName>
</protein>
<organism evidence="2">
    <name type="scientific">Guillardia theta (strain CCMP2712)</name>
    <name type="common">Cryptophyte</name>
    <dbReference type="NCBI Taxonomy" id="905079"/>
    <lineage>
        <taxon>Eukaryota</taxon>
        <taxon>Cryptophyceae</taxon>
        <taxon>Pyrenomonadales</taxon>
        <taxon>Geminigeraceae</taxon>
        <taxon>Guillardia</taxon>
    </lineage>
</organism>
<evidence type="ECO:0000313" key="3">
    <source>
        <dbReference type="EnsemblProtists" id="EKX37544"/>
    </source>
</evidence>
<evidence type="ECO:0000313" key="2">
    <source>
        <dbReference type="EMBL" id="EKX37544.1"/>
    </source>
</evidence>